<accession>A0AAV9WQJ0</accession>
<sequence>MATHTGRTKQAWQPWMGRPWRCYLAYNALSTIYNGSCEPYGVPGFFDAVCVGCVGVPEIYPPAELAPDLGITILRNVGIIHPELGAEYTGGEFEGIR</sequence>
<proteinExistence type="predicted"/>
<evidence type="ECO:0000313" key="2">
    <source>
        <dbReference type="Proteomes" id="UP001370758"/>
    </source>
</evidence>
<keyword evidence="2" id="KW-1185">Reference proteome</keyword>
<gene>
    <name evidence="1" type="ORF">TWF481_000666</name>
</gene>
<reference evidence="1 2" key="1">
    <citation type="submission" date="2023-08" db="EMBL/GenBank/DDBJ databases">
        <authorList>
            <person name="Palmer J.M."/>
        </authorList>
    </citation>
    <scope>NUCLEOTIDE SEQUENCE [LARGE SCALE GENOMIC DNA]</scope>
    <source>
        <strain evidence="1 2">TWF481</strain>
    </source>
</reference>
<dbReference type="Proteomes" id="UP001370758">
    <property type="component" value="Unassembled WGS sequence"/>
</dbReference>
<name>A0AAV9WQJ0_9PEZI</name>
<evidence type="ECO:0000313" key="1">
    <source>
        <dbReference type="EMBL" id="KAK6511760.1"/>
    </source>
</evidence>
<organism evidence="1 2">
    <name type="scientific">Arthrobotrys musiformis</name>
    <dbReference type="NCBI Taxonomy" id="47236"/>
    <lineage>
        <taxon>Eukaryota</taxon>
        <taxon>Fungi</taxon>
        <taxon>Dikarya</taxon>
        <taxon>Ascomycota</taxon>
        <taxon>Pezizomycotina</taxon>
        <taxon>Orbiliomycetes</taxon>
        <taxon>Orbiliales</taxon>
        <taxon>Orbiliaceae</taxon>
        <taxon>Arthrobotrys</taxon>
    </lineage>
</organism>
<protein>
    <submittedName>
        <fullName evidence="1">Uncharacterized protein</fullName>
    </submittedName>
</protein>
<comment type="caution">
    <text evidence="1">The sequence shown here is derived from an EMBL/GenBank/DDBJ whole genome shotgun (WGS) entry which is preliminary data.</text>
</comment>
<dbReference type="AlphaFoldDB" id="A0AAV9WQJ0"/>
<dbReference type="EMBL" id="JAVHJL010000001">
    <property type="protein sequence ID" value="KAK6511760.1"/>
    <property type="molecule type" value="Genomic_DNA"/>
</dbReference>